<evidence type="ECO:0000313" key="9">
    <source>
        <dbReference type="EMBL" id="KOB62541.1"/>
    </source>
</evidence>
<dbReference type="Pfam" id="PF15447">
    <property type="entry name" value="NTS"/>
    <property type="match status" value="1"/>
</dbReference>
<dbReference type="EMBL" id="CH672076">
    <property type="protein sequence ID" value="KOB62541.1"/>
    <property type="molecule type" value="Genomic_DNA"/>
</dbReference>
<dbReference type="InterPro" id="IPR042202">
    <property type="entry name" value="Duffy-ag-bd_sf"/>
</dbReference>
<feature type="domain" description="Duffy-antigen binding" evidence="4">
    <location>
        <begin position="1794"/>
        <end position="1980"/>
    </location>
</feature>
<feature type="domain" description="Duffy-antigen binding" evidence="4">
    <location>
        <begin position="2179"/>
        <end position="2344"/>
    </location>
</feature>
<name>A0A0L7KHG9_PLAFX</name>
<dbReference type="Gene3D" id="1.20.58.1930">
    <property type="match status" value="1"/>
</dbReference>
<dbReference type="InterPro" id="IPR004258">
    <property type="entry name" value="DBL"/>
</dbReference>
<feature type="compositionally biased region" description="Polar residues" evidence="2">
    <location>
        <begin position="2651"/>
        <end position="2668"/>
    </location>
</feature>
<dbReference type="InterPro" id="IPR041480">
    <property type="entry name" value="CIDR1_gamma"/>
</dbReference>
<evidence type="ECO:0000259" key="3">
    <source>
        <dbReference type="Pfam" id="PF03011"/>
    </source>
</evidence>
<dbReference type="Proteomes" id="UP000054289">
    <property type="component" value="Unassembled WGS sequence"/>
</dbReference>
<feature type="domain" description="Plasmodium falciparum erythrocyte membrane protein 1 acidic terminal segment" evidence="5">
    <location>
        <begin position="2505"/>
        <end position="2967"/>
    </location>
</feature>
<organism evidence="9 10">
    <name type="scientific">Plasmodium falciparum (isolate HB3)</name>
    <dbReference type="NCBI Taxonomy" id="137071"/>
    <lineage>
        <taxon>Eukaryota</taxon>
        <taxon>Sar</taxon>
        <taxon>Alveolata</taxon>
        <taxon>Apicomplexa</taxon>
        <taxon>Aconoidasida</taxon>
        <taxon>Haemosporida</taxon>
        <taxon>Plasmodiidae</taxon>
        <taxon>Plasmodium</taxon>
        <taxon>Plasmodium (Laverania)</taxon>
    </lineage>
</organism>
<feature type="region of interest" description="Disordered" evidence="2">
    <location>
        <begin position="2453"/>
        <end position="2497"/>
    </location>
</feature>
<dbReference type="Gene3D" id="1.20.1310.20">
    <property type="entry name" value="Duffy-antigen binding domain"/>
    <property type="match status" value="4"/>
</dbReference>
<gene>
    <name evidence="9" type="ORF">PFHG_04057</name>
</gene>
<dbReference type="FunFam" id="1.20.1310.20:FF:000001">
    <property type="entry name" value="Erythrocyte membrane protein 1, PfEMP1"/>
    <property type="match status" value="1"/>
</dbReference>
<dbReference type="InterPro" id="IPR008602">
    <property type="entry name" value="Duffy-antigen-binding"/>
</dbReference>
<feature type="compositionally biased region" description="Polar residues" evidence="2">
    <location>
        <begin position="960"/>
        <end position="981"/>
    </location>
</feature>
<feature type="compositionally biased region" description="Polar residues" evidence="2">
    <location>
        <begin position="793"/>
        <end position="805"/>
    </location>
</feature>
<dbReference type="Pfam" id="PF18562">
    <property type="entry name" value="CIDR1_gamma"/>
    <property type="match status" value="1"/>
</dbReference>
<reference evidence="10" key="2">
    <citation type="submission" date="2006-03" db="EMBL/GenBank/DDBJ databases">
        <title>The genome sequence of the Plasmodium falciparum HB3.</title>
        <authorList>
            <consortium name="The Broad Institute Genome Sequencing Platform"/>
            <person name="Birren B."/>
            <person name="Lander E."/>
            <person name="Galagan J."/>
            <person name="Nusbaum C."/>
            <person name="Devon K."/>
            <person name="Henn M."/>
            <person name="Jaffe D."/>
            <person name="Butler J."/>
            <person name="Alvarez P."/>
            <person name="Gnerre S."/>
            <person name="Grabherr M."/>
            <person name="Kleber M."/>
            <person name="Mauceli E."/>
            <person name="Brockman W."/>
            <person name="MacCallum I.A."/>
            <person name="Rounsley S."/>
            <person name="Young S."/>
            <person name="LaButti K."/>
            <person name="Pushparaj V."/>
            <person name="DeCaprio D."/>
            <person name="Crawford M."/>
            <person name="Koehrsen M."/>
            <person name="Engels R."/>
            <person name="Montgomery P."/>
            <person name="Pearson M."/>
            <person name="Howarth C."/>
            <person name="Larson L."/>
            <person name="Luoma S."/>
            <person name="White J."/>
            <person name="Kodira C."/>
            <person name="Zeng Q."/>
            <person name="Oleary S."/>
            <person name="Yandava C."/>
            <person name="Alvarado L."/>
            <person name="Wirth D."/>
            <person name="Volkman S."/>
            <person name="Hartl D."/>
        </authorList>
    </citation>
    <scope>NUCLEOTIDE SEQUENCE [LARGE SCALE GENOMIC DNA]</scope>
</reference>
<feature type="compositionally biased region" description="Pro residues" evidence="2">
    <location>
        <begin position="2480"/>
        <end position="2491"/>
    </location>
</feature>
<evidence type="ECO:0000313" key="10">
    <source>
        <dbReference type="Proteomes" id="UP000054289"/>
    </source>
</evidence>
<feature type="coiled-coil region" evidence="1">
    <location>
        <begin position="1114"/>
        <end position="1141"/>
    </location>
</feature>
<dbReference type="OMA" id="PLDNCPK"/>
<feature type="domain" description="Plasmodium falciparum erythrocyte membrane protein-1 N-terminal segment" evidence="6">
    <location>
        <begin position="16"/>
        <end position="53"/>
    </location>
</feature>
<evidence type="ECO:0008006" key="11">
    <source>
        <dbReference type="Google" id="ProtNLM"/>
    </source>
</evidence>
<dbReference type="Pfam" id="PF15445">
    <property type="entry name" value="ATS"/>
    <property type="match status" value="1"/>
</dbReference>
<protein>
    <recommendedName>
        <fullName evidence="11">Erythrocyte membrane protein 1</fullName>
    </recommendedName>
</protein>
<evidence type="ECO:0000256" key="2">
    <source>
        <dbReference type="SAM" id="MobiDB-lite"/>
    </source>
</evidence>
<dbReference type="FunFam" id="1.10.1900.40:FF:000002">
    <property type="entry name" value="Erythrocyte membrane protein 1, PfEMP1"/>
    <property type="match status" value="1"/>
</dbReference>
<keyword evidence="1" id="KW-0175">Coiled coil</keyword>
<feature type="domain" description="Duffy-binding-like" evidence="8">
    <location>
        <begin position="1235"/>
        <end position="1387"/>
    </location>
</feature>
<feature type="domain" description="Duffy-antigen binding" evidence="4">
    <location>
        <begin position="124"/>
        <end position="334"/>
    </location>
</feature>
<dbReference type="InterPro" id="IPR029210">
    <property type="entry name" value="PfEMP1_NTS"/>
</dbReference>
<feature type="domain" description="Duffy-binding-like" evidence="3">
    <location>
        <begin position="1516"/>
        <end position="1656"/>
    </location>
</feature>
<evidence type="ECO:0000259" key="4">
    <source>
        <dbReference type="Pfam" id="PF05424"/>
    </source>
</evidence>
<feature type="compositionally biased region" description="Polar residues" evidence="2">
    <location>
        <begin position="988"/>
        <end position="1000"/>
    </location>
</feature>
<dbReference type="OrthoDB" id="10524814at2759"/>
<feature type="compositionally biased region" description="Basic and acidic residues" evidence="2">
    <location>
        <begin position="1031"/>
        <end position="1044"/>
    </location>
</feature>
<feature type="domain" description="Duffy-binding-like" evidence="8">
    <location>
        <begin position="1984"/>
        <end position="2114"/>
    </location>
</feature>
<dbReference type="Gene3D" id="1.20.58.830">
    <property type="match status" value="5"/>
</dbReference>
<feature type="region of interest" description="Disordered" evidence="2">
    <location>
        <begin position="1942"/>
        <end position="1961"/>
    </location>
</feature>
<dbReference type="SUPFAM" id="SSF140924">
    <property type="entry name" value="Duffy binding domain-like"/>
    <property type="match status" value="6"/>
</dbReference>
<accession>A0A0L7KHG9</accession>
<dbReference type="FunFam" id="1.20.58.830:FF:000006">
    <property type="entry name" value="Erythrocyte membrane protein 1, PfEMP1"/>
    <property type="match status" value="1"/>
</dbReference>
<feature type="region of interest" description="Disordered" evidence="2">
    <location>
        <begin position="2622"/>
        <end position="2668"/>
    </location>
</feature>
<feature type="coiled-coil region" evidence="1">
    <location>
        <begin position="1990"/>
        <end position="2041"/>
    </location>
</feature>
<dbReference type="VEuPathDB" id="PlasmoDB:PfHB3_090005500"/>
<feature type="domain" description="Duffy-binding-like" evidence="3">
    <location>
        <begin position="624"/>
        <end position="780"/>
    </location>
</feature>
<dbReference type="Pfam" id="PF05424">
    <property type="entry name" value="Duffy_binding"/>
    <property type="match status" value="4"/>
</dbReference>
<sequence length="2967" mass="340431">MAVASGGGEDGIDKRSAKHLLDSIGKIVHDEIVEKAEAQTYKEALKGDLQHATNINPELIDNIETCDLVYKYYKHTNGGDARGKRYPCENLSGKYVERFSDTLGGQCTNEKIKGNKYIERQDVGACAPYRRLHLCSHNLEKMEANNYDSGNAKHNLLVDVCMAAKYEGDSIKNYYPKYQRTYGDSPSQICTMLARSFADIGDIVRGKDLFYGNPQEKEQREKLDEKLKEIFKKIHDNLVEKKGNEAKDRYKDEPDNNFYQLREDWWMANRDQVWKAITCKADNSNRYFRQTCGSGEKGSATTGKCRCSDKPKSGKPGDVSIVPTYFDYVPQYLRWFEEWAEDFCRIRKHKLEDAIKKCREKVKEDKKLYCDLNRHDCEKTASGKHDFFVEDDCKYCHFSCSHFVKWIDNQKVEFLKQKKKYDKEIKKANGKNGTSITIGKTTINNIYAKEFYKKLKRAKYKDVETFLGKLNEEGICQKPPEVGEEKADHVDFTKNKIDKTFDHTTYCQACPWCGAEPKSGGGWIAKDDKTCGEGKDYTKYKKTEIPILTGDKTKSDMVKKYKKFCDSVNGEKGAPGTANGGGQIKKWECYYDEHETSSKKNNNCVEGTWQNFRGKQTVKSYNVFFWDWVYHMLHDSLDWRNELDNCLKNENKQCIIKCNRKCDCFLKWVKQKEQEWGKIKDHFGKQKDIVQVGGFLGSLFSSPDFVLEEVLKDGNLLQNIKDVHGDTDDIERIEALLKETGVAASGVSGIGGATGKNTKIDKFLQEELNEANRCKNCQETQKPGGDGAVARSDSASPDQQPQTPAQEDEEDEEEEEEEDDDNGAEDKDHQEDATVDVDEEAAKETTENQEDKTPKVEVEGKPACDIVKELFKDTSKFKDACDLKYNKGKNYGWRCVAPSGDKTGTISEGSGVGDRGALQRNKRDTDLSVTPTSDKGSICVPPRRRKLYVGKLEQWAESKQVGNTQGGSDSSQGTTEGSKSPQAVGGQATLSAASTETPESSLLRDGLREAFVESAAVETFFLWHKYKVDKKKEEEEKEERERENGGFGHSGEDDDPKPEDELKSGTIPNDFLRLMFYTLGDYRDILFSGGITGDSSSDKDSSSSNHEKNLVVLLSENKQDMEKIQKKIDEMIKQGENKESAIGGPKSLSVTHTQPSDKLTQWWDKIAEHVWKGMICALSYNTENITKDEDVHTKLMGATKTIYKYNTVTISSVPSGDITLDDFASRPTFFRWLEEWADEFCRKRTHKLAQIKHECRSDKPGHQYCSGDGHDCTNNDRNYNNMFADLFCRPCYEQCRKYKNWIDMKFEEFHKQEKKYEEEHGKVIACSKNGGDDDNTKFCQQIKEKKTAADFLAALKHCKDGQGGEEKKSNDQDNKINFNDPKTTFGPLDYCKTCPFNGVNCNGSGRGRSNGCNVNGNGETWEKVFGTISENGENTTEITVEMIDRRASFIKKYLENSQKLQKSKDSNDLFKTSKLFKGIRKQEWECRFKEEKIDVCKLTNFNNEIDLNPYTTFKVLLHYWLEDFLYGYYILKKKRIIDLCTKNGGNTCDKEPKIDCVCVKTWVEKKKEEWEKIKNHFKNRNQKDGDNIMSKVKNFLEELIPRMDLVNGKGKINELKEFLMSYGCNGTDSSQKDIIQCLLNNLQNEIKTCETQSNCDTLPPSVENLTIVEDIDPDDQDTQIDIVPGVCNTVVKPTPPEPPMTCVERIAKELREKAESSLDKIDTSLKGNGTTFNGRCKQIKKENGAPNGDDCEFKTTYENSMEFLKETCNNNGKERFNIGQTWNCVKIKKIGKDLCIPPRREHMCLDDFKTLFRYNINDSTDLLKKIQEVAKSEGDDIIKNLLPQNSCNENVICDAMKYSFADIGDIIRGRDLLTNSSNQRIQRRLINAFTKIYSNLEPSKQTKYQKDITNLYELRSDWWDANRKHIWNAMTCNAPKDAKLNKRSEEPKGISPDGTHVSTLENCGYDKEPPDYDYIPQPFRWMQEWSENVCKLLNKELDNFKNQCSDCKDNGNMCKNDIEKCERCKEQCETYKKLIDKWKLEFDKYNDIYKEIFNNNKAKIRSEEYVNKFLNKLKDQCNESKSADKYLDEASHCTKYKFNNDSDSNNNDNYAFKNLPKEYEKVCECEAPDPLDNCPKDNKHVSVCNNLSPTRSCESKTFNNDDDSWTSVDVKDSTGNNKGVLVPPRRRQLCIRNMNRNLDNINNKADFRNKFLQYVYTEGKFVGEKYKNDNKNALDAMRYSFYDYGDIVKGTDLIRTTPMDNLKTKLNVLLKENNGNEISKDREKWWKDNKRQLWHAMLCGYKAAGGKIEEGDCTLPDDNTPQFLRWFREWSEHFCARQKELYQSVKKECESAKCNNEDGSIGPPECERACIEYTNYVTRKRQEYRSLKHQYNMNFKDMKDKGKNAQHYFNDKCNGKCNCLSEYINNEKQWEEIYGSFNDSDVKNICVCQRIKPKRQRKKKKPEDKTTPDEPKHKEDKIEPPPLSPIPPLPHPADEPFNRDILEKTIPLGIALALGSIAFFFMKKKTKHPVDLFSVINIPKGDHDIPTKLSPNRYIPYTSGKYRGKRYIYLEGDSGTDSGYTDHYSDITSSSESEYEEMDINDIYVPGSPKYKTLIEVVLEPSGNNTTASGNNTTASGNNTTASGNNTTASDTQNDIQNDGIPSSKITDNEWNTLKDDFISNMLQNQPNTEPNMLGYNVDNNTNPKTLHVSMDEKPFITSIHDRDLYSGEEYNYDMSTNSGIYPSSSNRDSLSGTKVPYSGIDLINDSLNSGNQPIDIYDEVLKRKENELFGTNHVKQTSIHSVAKPARDDPIHNQLELFHKWLDRHRDMCEQWENHHERLAKLKEKWENETHSGNTHPSDSNKTLNTDVSIQIHMDNPKPINEFTNMDTNMDTPTMHSILDDLEKYNEPYYDVQDDIYYDVNDETPSVEDIPMDHNKVDVPSKVQIEMDVNTKLVKEKYPIADVWDI</sequence>
<dbReference type="FunFam" id="1.20.58.1930:FF:000001">
    <property type="entry name" value="Erythrocyte membrane protein 1, PfEMP1"/>
    <property type="match status" value="1"/>
</dbReference>
<dbReference type="InterPro" id="IPR054595">
    <property type="entry name" value="DBL_C"/>
</dbReference>
<evidence type="ECO:0000259" key="5">
    <source>
        <dbReference type="Pfam" id="PF15445"/>
    </source>
</evidence>
<dbReference type="KEGG" id="pfh:PFHG_04057"/>
<feature type="domain" description="Cysteine-rich interdomain region 1 gamma" evidence="7">
    <location>
        <begin position="1435"/>
        <end position="1500"/>
    </location>
</feature>
<dbReference type="FunFam" id="1.10.1900.40:FF:000001">
    <property type="entry name" value="Erythrocyte membrane protein 1"/>
    <property type="match status" value="1"/>
</dbReference>
<feature type="region of interest" description="Disordered" evidence="2">
    <location>
        <begin position="774"/>
        <end position="861"/>
    </location>
</feature>
<feature type="region of interest" description="Disordered" evidence="2">
    <location>
        <begin position="956"/>
        <end position="1001"/>
    </location>
</feature>
<feature type="compositionally biased region" description="Low complexity" evidence="2">
    <location>
        <begin position="2622"/>
        <end position="2650"/>
    </location>
</feature>
<dbReference type="GO" id="GO:0016020">
    <property type="term" value="C:membrane"/>
    <property type="evidence" value="ECO:0007669"/>
    <property type="project" value="InterPro"/>
</dbReference>
<feature type="compositionally biased region" description="Acidic residues" evidence="2">
    <location>
        <begin position="806"/>
        <end position="823"/>
    </location>
</feature>
<evidence type="ECO:0000259" key="7">
    <source>
        <dbReference type="Pfam" id="PF18562"/>
    </source>
</evidence>
<evidence type="ECO:0000259" key="8">
    <source>
        <dbReference type="Pfam" id="PF22672"/>
    </source>
</evidence>
<proteinExistence type="predicted"/>
<feature type="compositionally biased region" description="Basic and acidic residues" evidence="2">
    <location>
        <begin position="840"/>
        <end position="861"/>
    </location>
</feature>
<evidence type="ECO:0000256" key="1">
    <source>
        <dbReference type="SAM" id="Coils"/>
    </source>
</evidence>
<reference evidence="9 10" key="1">
    <citation type="submission" date="2006-03" db="EMBL/GenBank/DDBJ databases">
        <title>Annotation of Plasmodium falciparum HB3.</title>
        <authorList>
            <consortium name="The Broad Institute Genome Sequencing Platform"/>
            <person name="Volkman S.K."/>
            <person name="Neafsey D.E."/>
            <person name="Dash A.P."/>
            <person name="Chitnis C.E."/>
            <person name="Hartl D.L."/>
            <person name="Young S.K."/>
            <person name="Zeng Q."/>
            <person name="Koehrsen M."/>
            <person name="Alvarado L."/>
            <person name="Berlin A."/>
            <person name="Borenstein D."/>
            <person name="Chapman S.B."/>
            <person name="Chen Z."/>
            <person name="Engels R."/>
            <person name="Freedman E."/>
            <person name="Gellesch M."/>
            <person name="Goldberg J."/>
            <person name="Griggs A."/>
            <person name="Gujja S."/>
            <person name="Heilman E.R."/>
            <person name="Heiman D.I."/>
            <person name="Howarth C."/>
            <person name="Jen D."/>
            <person name="Larson L."/>
            <person name="Mehta T."/>
            <person name="Neiman D."/>
            <person name="Park D."/>
            <person name="Pearson M."/>
            <person name="Roberts A."/>
            <person name="Saif S."/>
            <person name="Shea T."/>
            <person name="Shenoy N."/>
            <person name="Sisk P."/>
            <person name="Stolte C."/>
            <person name="Sykes S."/>
            <person name="Walk T."/>
            <person name="White J."/>
            <person name="Yandava C."/>
            <person name="Haas B."/>
            <person name="Henn M.R."/>
            <person name="Nusbaum C."/>
            <person name="Birren B."/>
        </authorList>
    </citation>
    <scope>NUCLEOTIDE SEQUENCE [LARGE SCALE GENOMIC DNA]</scope>
    <source>
        <strain evidence="9">HB3</strain>
    </source>
</reference>
<dbReference type="InterPro" id="IPR044932">
    <property type="entry name" value="PfEMP1_ATS_sf"/>
</dbReference>
<dbReference type="Pfam" id="PF03011">
    <property type="entry name" value="PFEMP"/>
    <property type="match status" value="2"/>
</dbReference>
<dbReference type="Pfam" id="PF22672">
    <property type="entry name" value="DBL_C"/>
    <property type="match status" value="3"/>
</dbReference>
<feature type="compositionally biased region" description="Basic and acidic residues" evidence="2">
    <location>
        <begin position="2461"/>
        <end position="2479"/>
    </location>
</feature>
<feature type="region of interest" description="Disordered" evidence="2">
    <location>
        <begin position="898"/>
        <end position="940"/>
    </location>
</feature>
<dbReference type="InterPro" id="IPR029211">
    <property type="entry name" value="PfEMP1_ATS"/>
</dbReference>
<feature type="domain" description="Duffy-antigen binding" evidence="4">
    <location>
        <begin position="938"/>
        <end position="1190"/>
    </location>
</feature>
<dbReference type="GO" id="GO:0046789">
    <property type="term" value="F:host cell surface receptor binding"/>
    <property type="evidence" value="ECO:0007669"/>
    <property type="project" value="InterPro"/>
</dbReference>
<feature type="region of interest" description="Disordered" evidence="2">
    <location>
        <begin position="1031"/>
        <end position="1065"/>
    </location>
</feature>
<evidence type="ECO:0000259" key="6">
    <source>
        <dbReference type="Pfam" id="PF15447"/>
    </source>
</evidence>
<dbReference type="FunFam" id="1.20.58.830:FF:000002">
    <property type="entry name" value="Erythrocyte membrane protein 1, PfEMP1"/>
    <property type="match status" value="1"/>
</dbReference>
<dbReference type="Gene3D" id="1.10.1900.40">
    <property type="entry name" value="Acidic terminal segments, variant surface antigen of PfEMP1"/>
    <property type="match status" value="2"/>
</dbReference>
<feature type="domain" description="Duffy-binding-like" evidence="8">
    <location>
        <begin position="338"/>
        <end position="504"/>
    </location>
</feature>